<accession>A0ABX3HDP3</accession>
<gene>
    <name evidence="1" type="ORF">BSK56_13810</name>
</gene>
<proteinExistence type="predicted"/>
<protein>
    <recommendedName>
        <fullName evidence="3">FAD-binding domain-containing protein</fullName>
    </recommendedName>
</protein>
<name>A0ABX3HDP3_PAEBO</name>
<organism evidence="1 2">
    <name type="scientific">Paenibacillus borealis</name>
    <dbReference type="NCBI Taxonomy" id="160799"/>
    <lineage>
        <taxon>Bacteria</taxon>
        <taxon>Bacillati</taxon>
        <taxon>Bacillota</taxon>
        <taxon>Bacilli</taxon>
        <taxon>Bacillales</taxon>
        <taxon>Paenibacillaceae</taxon>
        <taxon>Paenibacillus</taxon>
    </lineage>
</organism>
<evidence type="ECO:0000313" key="1">
    <source>
        <dbReference type="EMBL" id="OMD47254.1"/>
    </source>
</evidence>
<comment type="caution">
    <text evidence="1">The sequence shown here is derived from an EMBL/GenBank/DDBJ whole genome shotgun (WGS) entry which is preliminary data.</text>
</comment>
<evidence type="ECO:0008006" key="3">
    <source>
        <dbReference type="Google" id="ProtNLM"/>
    </source>
</evidence>
<evidence type="ECO:0000313" key="2">
    <source>
        <dbReference type="Proteomes" id="UP000187412"/>
    </source>
</evidence>
<keyword evidence="2" id="KW-1185">Reference proteome</keyword>
<dbReference type="EMBL" id="MPTB01000016">
    <property type="protein sequence ID" value="OMD47254.1"/>
    <property type="molecule type" value="Genomic_DNA"/>
</dbReference>
<dbReference type="Proteomes" id="UP000187412">
    <property type="component" value="Unassembled WGS sequence"/>
</dbReference>
<reference evidence="1 2" key="1">
    <citation type="submission" date="2016-10" db="EMBL/GenBank/DDBJ databases">
        <title>Paenibacillus species isolates.</title>
        <authorList>
            <person name="Beno S.M."/>
        </authorList>
    </citation>
    <scope>NUCLEOTIDE SEQUENCE [LARGE SCALE GENOMIC DNA]</scope>
    <source>
        <strain evidence="1 2">FSL H7-0744</strain>
    </source>
</reference>
<sequence>MLPNKPADELCRLGITVTIVPRCWFVLVVPLPAPQIWPDLHIGGDGSNSVKKLQLVLKLVLVH</sequence>